<evidence type="ECO:0000313" key="2">
    <source>
        <dbReference type="EMBL" id="MBB4682948.1"/>
    </source>
</evidence>
<name>A0A840IP20_9PSEU</name>
<gene>
    <name evidence="2" type="ORF">BJY18_000433</name>
</gene>
<dbReference type="AlphaFoldDB" id="A0A840IP20"/>
<sequence>MPTLGNGRYYWVETADGHRSPMEHTVITSGTTPLPDADTAEPPR</sequence>
<protein>
    <submittedName>
        <fullName evidence="2">Uncharacterized protein</fullName>
    </submittedName>
</protein>
<reference evidence="2 3" key="1">
    <citation type="submission" date="2020-08" db="EMBL/GenBank/DDBJ databases">
        <title>Sequencing the genomes of 1000 actinobacteria strains.</title>
        <authorList>
            <person name="Klenk H.-P."/>
        </authorList>
    </citation>
    <scope>NUCLEOTIDE SEQUENCE [LARGE SCALE GENOMIC DNA]</scope>
    <source>
        <strain evidence="2 3">DSM 45859</strain>
    </source>
</reference>
<dbReference type="Proteomes" id="UP000581769">
    <property type="component" value="Unassembled WGS sequence"/>
</dbReference>
<keyword evidence="3" id="KW-1185">Reference proteome</keyword>
<accession>A0A840IP20</accession>
<evidence type="ECO:0000313" key="3">
    <source>
        <dbReference type="Proteomes" id="UP000581769"/>
    </source>
</evidence>
<dbReference type="EMBL" id="JACHMG010000001">
    <property type="protein sequence ID" value="MBB4682948.1"/>
    <property type="molecule type" value="Genomic_DNA"/>
</dbReference>
<comment type="caution">
    <text evidence="2">The sequence shown here is derived from an EMBL/GenBank/DDBJ whole genome shotgun (WGS) entry which is preliminary data.</text>
</comment>
<organism evidence="2 3">
    <name type="scientific">Amycolatopsis jiangsuensis</name>
    <dbReference type="NCBI Taxonomy" id="1181879"/>
    <lineage>
        <taxon>Bacteria</taxon>
        <taxon>Bacillati</taxon>
        <taxon>Actinomycetota</taxon>
        <taxon>Actinomycetes</taxon>
        <taxon>Pseudonocardiales</taxon>
        <taxon>Pseudonocardiaceae</taxon>
        <taxon>Amycolatopsis</taxon>
    </lineage>
</organism>
<feature type="region of interest" description="Disordered" evidence="1">
    <location>
        <begin position="21"/>
        <end position="44"/>
    </location>
</feature>
<proteinExistence type="predicted"/>
<evidence type="ECO:0000256" key="1">
    <source>
        <dbReference type="SAM" id="MobiDB-lite"/>
    </source>
</evidence>